<evidence type="ECO:0000313" key="3">
    <source>
        <dbReference type="EMBL" id="KAJ7674390.1"/>
    </source>
</evidence>
<dbReference type="AlphaFoldDB" id="A0AAD7GBR5"/>
<evidence type="ECO:0000256" key="1">
    <source>
        <dbReference type="SAM" id="MobiDB-lite"/>
    </source>
</evidence>
<dbReference type="InterPro" id="IPR002156">
    <property type="entry name" value="RNaseH_domain"/>
</dbReference>
<feature type="region of interest" description="Disordered" evidence="1">
    <location>
        <begin position="144"/>
        <end position="164"/>
    </location>
</feature>
<keyword evidence="4" id="KW-1185">Reference proteome</keyword>
<dbReference type="GO" id="GO:0004523">
    <property type="term" value="F:RNA-DNA hybrid ribonuclease activity"/>
    <property type="evidence" value="ECO:0007669"/>
    <property type="project" value="InterPro"/>
</dbReference>
<dbReference type="Proteomes" id="UP001221757">
    <property type="component" value="Unassembled WGS sequence"/>
</dbReference>
<dbReference type="InterPro" id="IPR036397">
    <property type="entry name" value="RNaseH_sf"/>
</dbReference>
<name>A0AAD7GBR5_MYCRO</name>
<sequence>MGDSPVDFPGQNATDFWGLRPLLIRDLTRSTVLPCADYGVSSFLPLSANTFKPLDRLNKSVARCVTGAFRTAALAALEKEAAMLPAQLRIERDAMNTVAYYLFLPSSHPIRPLLRNAIAVAPKSPKNASILHYVERIPGTRWPPSVPTRGQRLRKRKVPRTVGAEESPAMDFDETLGMEPIVPVYAAPWATPLPVTTIILPKEDALRALEVAMGDERRRDATWFTDGSLLEGCAGGAAVRVEGGVEKECIEVPLGDGQVCEGEMEGLFCATTKALRDKCHCVLCVADSQAALRGILSTKPRSGQFRAIRYDQLIRNAMLTTPHLTILNLWTPAHIGTDGNELADAAAKAATKCDPNPDNYVSLTSVCRHIHVSSLAEWDTRWKTVKTGKALRYLDRTPPSLIPSPLYSSSSLSRKASSWISQLRTGFTYLNADRYKSGFVDSPSCEACGALYETRAHYLLECPVWEPHRQPLHAACRDIGHFGPLHLSPLLTHPKLLTPVGKFIDATELFARPRPPPDSTL</sequence>
<organism evidence="3 4">
    <name type="scientific">Mycena rosella</name>
    <name type="common">Pink bonnet</name>
    <name type="synonym">Agaricus rosellus</name>
    <dbReference type="NCBI Taxonomy" id="1033263"/>
    <lineage>
        <taxon>Eukaryota</taxon>
        <taxon>Fungi</taxon>
        <taxon>Dikarya</taxon>
        <taxon>Basidiomycota</taxon>
        <taxon>Agaricomycotina</taxon>
        <taxon>Agaricomycetes</taxon>
        <taxon>Agaricomycetidae</taxon>
        <taxon>Agaricales</taxon>
        <taxon>Marasmiineae</taxon>
        <taxon>Mycenaceae</taxon>
        <taxon>Mycena</taxon>
    </lineage>
</organism>
<dbReference type="GO" id="GO:0003676">
    <property type="term" value="F:nucleic acid binding"/>
    <property type="evidence" value="ECO:0007669"/>
    <property type="project" value="InterPro"/>
</dbReference>
<evidence type="ECO:0000259" key="2">
    <source>
        <dbReference type="PROSITE" id="PS50879"/>
    </source>
</evidence>
<evidence type="ECO:0000313" key="4">
    <source>
        <dbReference type="Proteomes" id="UP001221757"/>
    </source>
</evidence>
<comment type="caution">
    <text evidence="3">The sequence shown here is derived from an EMBL/GenBank/DDBJ whole genome shotgun (WGS) entry which is preliminary data.</text>
</comment>
<dbReference type="EMBL" id="JARKIE010000154">
    <property type="protein sequence ID" value="KAJ7674390.1"/>
    <property type="molecule type" value="Genomic_DNA"/>
</dbReference>
<dbReference type="PROSITE" id="PS50879">
    <property type="entry name" value="RNASE_H_1"/>
    <property type="match status" value="1"/>
</dbReference>
<protein>
    <recommendedName>
        <fullName evidence="2">RNase H type-1 domain-containing protein</fullName>
    </recommendedName>
</protein>
<gene>
    <name evidence="3" type="ORF">B0H17DRAFT_1334840</name>
</gene>
<dbReference type="SUPFAM" id="SSF53098">
    <property type="entry name" value="Ribonuclease H-like"/>
    <property type="match status" value="1"/>
</dbReference>
<dbReference type="InterPro" id="IPR012337">
    <property type="entry name" value="RNaseH-like_sf"/>
</dbReference>
<feature type="domain" description="RNase H type-1" evidence="2">
    <location>
        <begin position="217"/>
        <end position="352"/>
    </location>
</feature>
<proteinExistence type="predicted"/>
<dbReference type="Gene3D" id="3.30.420.10">
    <property type="entry name" value="Ribonuclease H-like superfamily/Ribonuclease H"/>
    <property type="match status" value="1"/>
</dbReference>
<accession>A0AAD7GBR5</accession>
<dbReference type="Pfam" id="PF00075">
    <property type="entry name" value="RNase_H"/>
    <property type="match status" value="1"/>
</dbReference>
<reference evidence="3" key="1">
    <citation type="submission" date="2023-03" db="EMBL/GenBank/DDBJ databases">
        <title>Massive genome expansion in bonnet fungi (Mycena s.s.) driven by repeated elements and novel gene families across ecological guilds.</title>
        <authorList>
            <consortium name="Lawrence Berkeley National Laboratory"/>
            <person name="Harder C.B."/>
            <person name="Miyauchi S."/>
            <person name="Viragh M."/>
            <person name="Kuo A."/>
            <person name="Thoen E."/>
            <person name="Andreopoulos B."/>
            <person name="Lu D."/>
            <person name="Skrede I."/>
            <person name="Drula E."/>
            <person name="Henrissat B."/>
            <person name="Morin E."/>
            <person name="Kohler A."/>
            <person name="Barry K."/>
            <person name="LaButti K."/>
            <person name="Morin E."/>
            <person name="Salamov A."/>
            <person name="Lipzen A."/>
            <person name="Mereny Z."/>
            <person name="Hegedus B."/>
            <person name="Baldrian P."/>
            <person name="Stursova M."/>
            <person name="Weitz H."/>
            <person name="Taylor A."/>
            <person name="Grigoriev I.V."/>
            <person name="Nagy L.G."/>
            <person name="Martin F."/>
            <person name="Kauserud H."/>
        </authorList>
    </citation>
    <scope>NUCLEOTIDE SEQUENCE</scope>
    <source>
        <strain evidence="3">CBHHK067</strain>
    </source>
</reference>